<comment type="caution">
    <text evidence="2">The sequence shown here is derived from an EMBL/GenBank/DDBJ whole genome shotgun (WGS) entry which is preliminary data.</text>
</comment>
<accession>A0A157ZB53</accession>
<gene>
    <name evidence="2" type="ORF">AWB79_00618</name>
</gene>
<feature type="compositionally biased region" description="Basic and acidic residues" evidence="1">
    <location>
        <begin position="30"/>
        <end position="42"/>
    </location>
</feature>
<reference evidence="2" key="1">
    <citation type="submission" date="2016-01" db="EMBL/GenBank/DDBJ databases">
        <authorList>
            <person name="Peeters C."/>
        </authorList>
    </citation>
    <scope>NUCLEOTIDE SEQUENCE</scope>
    <source>
        <strain evidence="2">LMG 29322</strain>
    </source>
</reference>
<evidence type="ECO:0000313" key="2">
    <source>
        <dbReference type="EMBL" id="SAK42703.1"/>
    </source>
</evidence>
<name>A0A157ZB53_9BURK</name>
<evidence type="ECO:0000256" key="1">
    <source>
        <dbReference type="SAM" id="MobiDB-lite"/>
    </source>
</evidence>
<protein>
    <submittedName>
        <fullName evidence="2">Uncharacterized protein</fullName>
    </submittedName>
</protein>
<feature type="region of interest" description="Disordered" evidence="1">
    <location>
        <begin position="28"/>
        <end position="51"/>
    </location>
</feature>
<dbReference type="EMBL" id="FCOA02000001">
    <property type="protein sequence ID" value="SAK42703.1"/>
    <property type="molecule type" value="Genomic_DNA"/>
</dbReference>
<dbReference type="AlphaFoldDB" id="A0A157ZB53"/>
<dbReference type="RefSeq" id="WP_157695682.1">
    <property type="nucleotide sequence ID" value="NZ_FCOA02000001.1"/>
</dbReference>
<organism evidence="2 3">
    <name type="scientific">Caballeronia hypogeia</name>
    <dbReference type="NCBI Taxonomy" id="1777140"/>
    <lineage>
        <taxon>Bacteria</taxon>
        <taxon>Pseudomonadati</taxon>
        <taxon>Pseudomonadota</taxon>
        <taxon>Betaproteobacteria</taxon>
        <taxon>Burkholderiales</taxon>
        <taxon>Burkholderiaceae</taxon>
        <taxon>Caballeronia</taxon>
    </lineage>
</organism>
<dbReference type="OrthoDB" id="9108989at2"/>
<evidence type="ECO:0000313" key="3">
    <source>
        <dbReference type="Proteomes" id="UP000054851"/>
    </source>
</evidence>
<sequence length="51" mass="5629">MSTWMMVASVWAMFAVCIVLFVRGASPRVHGSDEARDERGSERASVSRAKV</sequence>
<proteinExistence type="predicted"/>
<keyword evidence="3" id="KW-1185">Reference proteome</keyword>
<dbReference type="Proteomes" id="UP000054851">
    <property type="component" value="Unassembled WGS sequence"/>
</dbReference>